<dbReference type="InterPro" id="IPR053958">
    <property type="entry name" value="HMGCR/SNAP/NPC1-like_SSD"/>
</dbReference>
<dbReference type="Gene3D" id="1.20.1640.10">
    <property type="entry name" value="Multidrug efflux transporter AcrB transmembrane domain"/>
    <property type="match status" value="2"/>
</dbReference>
<evidence type="ECO:0000256" key="5">
    <source>
        <dbReference type="ARBA" id="ARBA00023136"/>
    </source>
</evidence>
<protein>
    <recommendedName>
        <fullName evidence="9">SSD domain-containing protein</fullName>
    </recommendedName>
</protein>
<dbReference type="InterPro" id="IPR051697">
    <property type="entry name" value="Patched_domain-protein"/>
</dbReference>
<dbReference type="InterPro" id="IPR003392">
    <property type="entry name" value="PTHD_SSD"/>
</dbReference>
<feature type="transmembrane region" description="Helical" evidence="8">
    <location>
        <begin position="63"/>
        <end position="83"/>
    </location>
</feature>
<dbReference type="PANTHER" id="PTHR10796">
    <property type="entry name" value="PATCHED-RELATED"/>
    <property type="match status" value="1"/>
</dbReference>
<feature type="transmembrane region" description="Helical" evidence="8">
    <location>
        <begin position="751"/>
        <end position="769"/>
    </location>
</feature>
<evidence type="ECO:0000256" key="2">
    <source>
        <dbReference type="ARBA" id="ARBA00005585"/>
    </source>
</evidence>
<dbReference type="EMBL" id="JAODUP010000679">
    <property type="protein sequence ID" value="KAK2145475.1"/>
    <property type="molecule type" value="Genomic_DNA"/>
</dbReference>
<dbReference type="AlphaFoldDB" id="A0AAD9J4H4"/>
<feature type="transmembrane region" description="Helical" evidence="8">
    <location>
        <begin position="432"/>
        <end position="456"/>
    </location>
</feature>
<feature type="compositionally biased region" description="Basic and acidic residues" evidence="7">
    <location>
        <begin position="980"/>
        <end position="993"/>
    </location>
</feature>
<comment type="caution">
    <text evidence="10">The sequence shown here is derived from an EMBL/GenBank/DDBJ whole genome shotgun (WGS) entry which is preliminary data.</text>
</comment>
<dbReference type="PANTHER" id="PTHR10796:SF92">
    <property type="entry name" value="PATCHED-RELATED, ISOFORM A"/>
    <property type="match status" value="1"/>
</dbReference>
<comment type="subcellular location">
    <subcellularLocation>
        <location evidence="1">Membrane</location>
        <topology evidence="1">Multi-pass membrane protein</topology>
    </subcellularLocation>
</comment>
<evidence type="ECO:0000256" key="1">
    <source>
        <dbReference type="ARBA" id="ARBA00004141"/>
    </source>
</evidence>
<dbReference type="PROSITE" id="PS50156">
    <property type="entry name" value="SSD"/>
    <property type="match status" value="1"/>
</dbReference>
<keyword evidence="6" id="KW-0325">Glycoprotein</keyword>
<evidence type="ECO:0000259" key="9">
    <source>
        <dbReference type="PROSITE" id="PS50156"/>
    </source>
</evidence>
<dbReference type="InterPro" id="IPR000731">
    <property type="entry name" value="SSD"/>
</dbReference>
<gene>
    <name evidence="10" type="ORF">LSH36_679g01017</name>
</gene>
<feature type="transmembrane region" description="Helical" evidence="8">
    <location>
        <begin position="310"/>
        <end position="332"/>
    </location>
</feature>
<keyword evidence="5 8" id="KW-0472">Membrane</keyword>
<accession>A0AAD9J4H4</accession>
<dbReference type="GO" id="GO:0016020">
    <property type="term" value="C:membrane"/>
    <property type="evidence" value="ECO:0007669"/>
    <property type="project" value="UniProtKB-SubCell"/>
</dbReference>
<evidence type="ECO:0000256" key="7">
    <source>
        <dbReference type="SAM" id="MobiDB-lite"/>
    </source>
</evidence>
<reference evidence="10" key="1">
    <citation type="journal article" date="2023" name="Mol. Biol. Evol.">
        <title>Third-Generation Sequencing Reveals the Adaptive Role of the Epigenome in Three Deep-Sea Polychaetes.</title>
        <authorList>
            <person name="Perez M."/>
            <person name="Aroh O."/>
            <person name="Sun Y."/>
            <person name="Lan Y."/>
            <person name="Juniper S.K."/>
            <person name="Young C.R."/>
            <person name="Angers B."/>
            <person name="Qian P.Y."/>
        </authorList>
    </citation>
    <scope>NUCLEOTIDE SEQUENCE</scope>
    <source>
        <strain evidence="10">P08H-3</strain>
    </source>
</reference>
<keyword evidence="11" id="KW-1185">Reference proteome</keyword>
<feature type="region of interest" description="Disordered" evidence="7">
    <location>
        <begin position="929"/>
        <end position="964"/>
    </location>
</feature>
<evidence type="ECO:0000313" key="10">
    <source>
        <dbReference type="EMBL" id="KAK2145475.1"/>
    </source>
</evidence>
<feature type="transmembrane region" description="Helical" evidence="8">
    <location>
        <begin position="877"/>
        <end position="900"/>
    </location>
</feature>
<evidence type="ECO:0000256" key="6">
    <source>
        <dbReference type="ARBA" id="ARBA00023180"/>
    </source>
</evidence>
<feature type="transmembrane region" description="Helical" evidence="8">
    <location>
        <begin position="776"/>
        <end position="796"/>
    </location>
</feature>
<proteinExistence type="inferred from homology"/>
<keyword evidence="3 8" id="KW-0812">Transmembrane</keyword>
<comment type="similarity">
    <text evidence="2">Belongs to the patched family.</text>
</comment>
<feature type="transmembrane region" description="Helical" evidence="8">
    <location>
        <begin position="548"/>
        <end position="570"/>
    </location>
</feature>
<sequence length="1085" mass="121742">MHEKAIGPIHQSLWRWLEFIRSRNSERESSGSDSNMGALYEDVEKFFGDIFAFYGRFLARYPIVFIVLSLLTCCLLGMGLVNVKYEKDVQKLYTPIGSPAFKDRVRLAEIFPDTTRDAYYPYQLIYHGVYGELIFVADEEHDNVLDERSITEIKTLRDRILDITLEGTERGLHYRDVCAMRNGECVVDGSQILDIIQRDGCYNKSIRYVDDRHGYGTDMRDIVSGITDDEDVKENGDLDDDDCLRAKVMRLRFNLKQDTTHQRDLSVLWENQFLLEIEKYNSPNNMDIAYSTSESLDTELASHLSKDTKFFSLTIVIMVVYAIFVSSGGNWVSTRMLLAQAGILAALLAILATFGLLSLCGMLFVDICGVMPFLVLDGFVRSGFCPGFRIAMLLARKGVGVDDMFILMSGWRQTDLKLSIEDRMSNTFRSSAISVTITSLTDLLAFCIGATSPFLAVKNFCIYAGVAVLFCYINQLTFFAGCMVLHARRVEASRHCITCLVTRPRKTLKEEGLSRFEVLCCSGEPPKHAGEDDSPCEKLPNTFLPRLLLMWPVKTIVIVLFIIYICVSIWGASNIKTGLKIEHVVPDSSYLSKYLLMEREYFQQNGPAVMFVVTDPIPYQDPEIREKIGDLLAKCRKSDFIDGEFTISWLERFYESGFEPATGEEMVSDLRDRFLIQFPQYETDLKFNDNEDLVVASRFYIRSKRLNDSVSEGSMMTTVRDLAVNSTLPIVVYSPEFIFYEHYVSILKNTLLSVGVAVIGMLFIALMFIPHPISITCVTITMVTIVLGMFGFMSFWNVELSSITNVQIVLSVGFSVDFTVHISHAFMTATGKNRNERVIAALEKVGIPILNGAFSSIVGVLILAFANSYVFRSFFKTMVLVITLGLGHSLLLLPVMLSFIGPRRTSKPRVFIPISNNWSTPAGIFGLGVGSRKHASPGEHGGDDVAESPEAARASQTASNGNLEMELMTLDTPDESKSLLHRAADDGDPEHHGSGSLAMSRRERTLLDKTPEDEHYRDPVEFADVQITLEAEPGLPRDGTRLDFRQFPSDDDSKGGDYPEEYESCNDTELPPLVSGISETGTDRK</sequence>
<dbReference type="SUPFAM" id="SSF82866">
    <property type="entry name" value="Multidrug efflux transporter AcrB transmembrane domain"/>
    <property type="match status" value="2"/>
</dbReference>
<feature type="transmembrane region" description="Helical" evidence="8">
    <location>
        <begin position="849"/>
        <end position="871"/>
    </location>
</feature>
<evidence type="ECO:0000256" key="4">
    <source>
        <dbReference type="ARBA" id="ARBA00022989"/>
    </source>
</evidence>
<dbReference type="Pfam" id="PF12349">
    <property type="entry name" value="Sterol-sensing"/>
    <property type="match status" value="1"/>
</dbReference>
<feature type="transmembrane region" description="Helical" evidence="8">
    <location>
        <begin position="808"/>
        <end position="829"/>
    </location>
</feature>
<evidence type="ECO:0000256" key="8">
    <source>
        <dbReference type="SAM" id="Phobius"/>
    </source>
</evidence>
<dbReference type="Proteomes" id="UP001208570">
    <property type="component" value="Unassembled WGS sequence"/>
</dbReference>
<evidence type="ECO:0000313" key="11">
    <source>
        <dbReference type="Proteomes" id="UP001208570"/>
    </source>
</evidence>
<organism evidence="10 11">
    <name type="scientific">Paralvinella palmiformis</name>
    <dbReference type="NCBI Taxonomy" id="53620"/>
    <lineage>
        <taxon>Eukaryota</taxon>
        <taxon>Metazoa</taxon>
        <taxon>Spiralia</taxon>
        <taxon>Lophotrochozoa</taxon>
        <taxon>Annelida</taxon>
        <taxon>Polychaeta</taxon>
        <taxon>Sedentaria</taxon>
        <taxon>Canalipalpata</taxon>
        <taxon>Terebellida</taxon>
        <taxon>Terebelliformia</taxon>
        <taxon>Alvinellidae</taxon>
        <taxon>Paralvinella</taxon>
    </lineage>
</organism>
<feature type="transmembrane region" description="Helical" evidence="8">
    <location>
        <begin position="338"/>
        <end position="365"/>
    </location>
</feature>
<feature type="region of interest" description="Disordered" evidence="7">
    <location>
        <begin position="1030"/>
        <end position="1085"/>
    </location>
</feature>
<dbReference type="Pfam" id="PF02460">
    <property type="entry name" value="Patched"/>
    <property type="match status" value="1"/>
</dbReference>
<keyword evidence="4 8" id="KW-1133">Transmembrane helix</keyword>
<evidence type="ECO:0000256" key="3">
    <source>
        <dbReference type="ARBA" id="ARBA00022692"/>
    </source>
</evidence>
<feature type="region of interest" description="Disordered" evidence="7">
    <location>
        <begin position="980"/>
        <end position="1003"/>
    </location>
</feature>
<name>A0AAD9J4H4_9ANNE</name>
<feature type="domain" description="SSD" evidence="9">
    <location>
        <begin position="307"/>
        <end position="485"/>
    </location>
</feature>
<feature type="transmembrane region" description="Helical" evidence="8">
    <location>
        <begin position="462"/>
        <end position="485"/>
    </location>
</feature>